<evidence type="ECO:0000313" key="23">
    <source>
        <dbReference type="RefSeq" id="XP_028968272.1"/>
    </source>
</evidence>
<dbReference type="FunFam" id="3.40.120.10:FF:000023">
    <property type="entry name" value="Phosphoacetylglucosamine mutase"/>
    <property type="match status" value="1"/>
</dbReference>
<dbReference type="InterPro" id="IPR016055">
    <property type="entry name" value="A-D-PHexomutase_a/b/a-I/II/III"/>
</dbReference>
<feature type="domain" description="Alpha-D-phosphohexomutase alpha/beta/alpha" evidence="19">
    <location>
        <begin position="16"/>
        <end position="60"/>
    </location>
</feature>
<feature type="binding site" evidence="17">
    <location>
        <position position="237"/>
    </location>
    <ligand>
        <name>Mg(2+)</name>
        <dbReference type="ChEBI" id="CHEBI:18420"/>
    </ligand>
</feature>
<dbReference type="GO" id="GO:0004610">
    <property type="term" value="F:phosphoacetylglucosamine mutase activity"/>
    <property type="evidence" value="ECO:0007669"/>
    <property type="project" value="UniProtKB-UniRule"/>
</dbReference>
<evidence type="ECO:0000256" key="11">
    <source>
        <dbReference type="ARBA" id="ARBA00031926"/>
    </source>
</evidence>
<name>A0AAJ7SGJ6_9ACAR</name>
<dbReference type="GeneID" id="100901096"/>
<dbReference type="Gene3D" id="3.40.120.10">
    <property type="entry name" value="Alpha-D-Glucose-1,6-Bisphosphate, subunit A, domain 3"/>
    <property type="match status" value="3"/>
</dbReference>
<dbReference type="PROSITE" id="PS00710">
    <property type="entry name" value="PGM_PMM"/>
    <property type="match status" value="1"/>
</dbReference>
<gene>
    <name evidence="23" type="primary">LOC100901096</name>
</gene>
<evidence type="ECO:0000259" key="20">
    <source>
        <dbReference type="Pfam" id="PF21404"/>
    </source>
</evidence>
<dbReference type="InterPro" id="IPR016066">
    <property type="entry name" value="A-D-PHexomutase_CS"/>
</dbReference>
<evidence type="ECO:0000256" key="9">
    <source>
        <dbReference type="ARBA" id="ARBA00023277"/>
    </source>
</evidence>
<reference evidence="23" key="1">
    <citation type="submission" date="2025-08" db="UniProtKB">
        <authorList>
            <consortium name="RefSeq"/>
        </authorList>
    </citation>
    <scope>IDENTIFICATION</scope>
</reference>
<evidence type="ECO:0000256" key="4">
    <source>
        <dbReference type="ARBA" id="ARBA00012731"/>
    </source>
</evidence>
<feature type="active site" description="Phosphoserine intermediate" evidence="15">
    <location>
        <position position="27"/>
    </location>
</feature>
<evidence type="ECO:0000256" key="14">
    <source>
        <dbReference type="PIRNR" id="PIRNR016408"/>
    </source>
</evidence>
<dbReference type="Gene3D" id="3.30.310.50">
    <property type="entry name" value="Alpha-D-phosphohexomutase, C-terminal domain"/>
    <property type="match status" value="1"/>
</dbReference>
<feature type="domain" description="Phosphoacetylglucosamine mutase AMG1" evidence="21">
    <location>
        <begin position="145"/>
        <end position="244"/>
    </location>
</feature>
<evidence type="ECO:0000256" key="17">
    <source>
        <dbReference type="PIRSR" id="PIRSR016408-3"/>
    </source>
</evidence>
<dbReference type="CDD" id="cd03086">
    <property type="entry name" value="PGM3"/>
    <property type="match status" value="1"/>
</dbReference>
<evidence type="ECO:0000259" key="18">
    <source>
        <dbReference type="Pfam" id="PF00408"/>
    </source>
</evidence>
<comment type="function">
    <text evidence="13">Catalyzes the conversion of GlcNAc-6-P into GlcNAc-1-P during the synthesis of uridine diphosphate/UDP-GlcNAc, which is a biosynthetic precursor of chitin and also supplies the amino sugars for N-linked oligosaccharides of glycoproteins.</text>
</comment>
<keyword evidence="8 14" id="KW-0413">Isomerase</keyword>
<dbReference type="FunFam" id="3.30.310.50:FF:000003">
    <property type="entry name" value="Phosphoacetylglucosamine mutase"/>
    <property type="match status" value="1"/>
</dbReference>
<organism evidence="22 23">
    <name type="scientific">Galendromus occidentalis</name>
    <name type="common">western predatory mite</name>
    <dbReference type="NCBI Taxonomy" id="34638"/>
    <lineage>
        <taxon>Eukaryota</taxon>
        <taxon>Metazoa</taxon>
        <taxon>Ecdysozoa</taxon>
        <taxon>Arthropoda</taxon>
        <taxon>Chelicerata</taxon>
        <taxon>Arachnida</taxon>
        <taxon>Acari</taxon>
        <taxon>Parasitiformes</taxon>
        <taxon>Mesostigmata</taxon>
        <taxon>Gamasina</taxon>
        <taxon>Phytoseioidea</taxon>
        <taxon>Phytoseiidae</taxon>
        <taxon>Typhlodrominae</taxon>
        <taxon>Galendromus</taxon>
    </lineage>
</organism>
<evidence type="ECO:0000259" key="19">
    <source>
        <dbReference type="Pfam" id="PF02878"/>
    </source>
</evidence>
<dbReference type="FunFam" id="3.40.120.10:FF:000013">
    <property type="entry name" value="Phosphoacetylglucosamine mutase"/>
    <property type="match status" value="1"/>
</dbReference>
<feature type="binding site" evidence="16">
    <location>
        <begin position="451"/>
        <end position="455"/>
    </location>
    <ligand>
        <name>substrate</name>
    </ligand>
</feature>
<feature type="binding site" evidence="17">
    <location>
        <position position="241"/>
    </location>
    <ligand>
        <name>Mg(2+)</name>
        <dbReference type="ChEBI" id="CHEBI:18420"/>
    </ligand>
</feature>
<dbReference type="GO" id="GO:0006048">
    <property type="term" value="P:UDP-N-acetylglucosamine biosynthetic process"/>
    <property type="evidence" value="ECO:0007669"/>
    <property type="project" value="UniProtKB-UniRule"/>
</dbReference>
<dbReference type="Pfam" id="PF00408">
    <property type="entry name" value="PGM_PMM_IV"/>
    <property type="match status" value="1"/>
</dbReference>
<feature type="domain" description="Phosphoacetylglucosamine mutase AMG1" evidence="20">
    <location>
        <begin position="258"/>
        <end position="388"/>
    </location>
</feature>
<dbReference type="Pfam" id="PF21404">
    <property type="entry name" value="AMG1_III"/>
    <property type="match status" value="1"/>
</dbReference>
<protein>
    <recommendedName>
        <fullName evidence="4 14">Phosphoacetylglucosamine mutase</fullName>
        <shortName evidence="14">PAGM</shortName>
        <ecNumber evidence="4 14">5.4.2.3</ecNumber>
    </recommendedName>
    <alternativeName>
        <fullName evidence="12 14">Acetylglucosamine phosphomutase</fullName>
    </alternativeName>
    <alternativeName>
        <fullName evidence="11 14">N-acetylglucosamine-phosphate mutase</fullName>
    </alternativeName>
</protein>
<dbReference type="RefSeq" id="XP_028968272.1">
    <property type="nucleotide sequence ID" value="XM_029112439.1"/>
</dbReference>
<evidence type="ECO:0000256" key="13">
    <source>
        <dbReference type="ARBA" id="ARBA00059527"/>
    </source>
</evidence>
<dbReference type="InterPro" id="IPR005843">
    <property type="entry name" value="A-D-PHexomutase_C"/>
</dbReference>
<evidence type="ECO:0000256" key="16">
    <source>
        <dbReference type="PIRSR" id="PIRSR016408-2"/>
    </source>
</evidence>
<sequence>MFRLGVVAALRSRALRGATVGIMVTASHNPECDNGAKLVDPHGEMMELSWERCVTAVLNADDDQLEGQLTKIVSDFSIPTDALSNLIIGYDTRASSVSLHDAAFEGASSLGCAVKDLGLVTTPQLHFVVRCTNDPKYGEPSVHGYYDKLTSAFIRLASKTKQPLRYTPALTIDAANGVGARAVHLMSEQLKNILVITVVNDGNGPLNDQCGADYVKISQGAPVGLSLKTFARYASLDGDADRIVYFFQDADGKFRLLDGDRIATLLGAYIKKLFGEAGLSDVGIALVQTAYANGSSTKYISEKLGIDALCVPTGVKHLHHEAQKADVGIYFEANGHGTICFSDTIKNRVSALSSEEAATIRDFIDLTNEAVGDALSDMLLVEYVLRTSDTDVSDWLREYEDLPCRQLKVVVKDRTVIKTANAERTCVAPTGLQEAIDDIVSRFPQARCFVRPSGTEDIVRVYAEAPGERAGVANVDLLANEVSKILSRMLA</sequence>
<comment type="cofactor">
    <cofactor evidence="14 17">
        <name>Mg(2+)</name>
        <dbReference type="ChEBI" id="CHEBI:18420"/>
    </cofactor>
    <text evidence="14 17">Binds 1 Mg(2+) ion per subunit.</text>
</comment>
<evidence type="ECO:0000259" key="21">
    <source>
        <dbReference type="Pfam" id="PF21405"/>
    </source>
</evidence>
<keyword evidence="6 14" id="KW-0479">Metal-binding</keyword>
<feature type="domain" description="Alpha-D-phosphohexomutase alpha/beta/alpha" evidence="19">
    <location>
        <begin position="83"/>
        <end position="131"/>
    </location>
</feature>
<dbReference type="GO" id="GO:0005975">
    <property type="term" value="P:carbohydrate metabolic process"/>
    <property type="evidence" value="ECO:0007669"/>
    <property type="project" value="InterPro"/>
</dbReference>
<dbReference type="PIRSF" id="PIRSF016408">
    <property type="entry name" value="PAGM"/>
    <property type="match status" value="1"/>
</dbReference>
<accession>A0AAJ7SGJ6</accession>
<evidence type="ECO:0000256" key="5">
    <source>
        <dbReference type="ARBA" id="ARBA00022553"/>
    </source>
</evidence>
<keyword evidence="7 14" id="KW-0460">Magnesium</keyword>
<dbReference type="PANTHER" id="PTHR45955:SF1">
    <property type="entry name" value="PHOSPHOACETYLGLUCOSAMINE MUTASE"/>
    <property type="match status" value="1"/>
</dbReference>
<feature type="binding site" evidence="16">
    <location>
        <position position="460"/>
    </location>
    <ligand>
        <name>substrate</name>
    </ligand>
</feature>
<comment type="catalytic activity">
    <reaction evidence="1 14">
        <text>N-acetyl-alpha-D-glucosamine 1-phosphate = N-acetyl-D-glucosamine 6-phosphate</text>
        <dbReference type="Rhea" id="RHEA:23804"/>
        <dbReference type="ChEBI" id="CHEBI:57513"/>
        <dbReference type="ChEBI" id="CHEBI:57776"/>
        <dbReference type="EC" id="5.4.2.3"/>
    </reaction>
</comment>
<dbReference type="InterPro" id="IPR005844">
    <property type="entry name" value="A-D-PHexomutase_a/b/a-I"/>
</dbReference>
<evidence type="ECO:0000256" key="15">
    <source>
        <dbReference type="PIRSR" id="PIRSR016408-1"/>
    </source>
</evidence>
<dbReference type="GO" id="GO:0000287">
    <property type="term" value="F:magnesium ion binding"/>
    <property type="evidence" value="ECO:0007669"/>
    <property type="project" value="InterPro"/>
</dbReference>
<evidence type="ECO:0000256" key="10">
    <source>
        <dbReference type="ARBA" id="ARBA00023316"/>
    </source>
</evidence>
<dbReference type="KEGG" id="goe:100901096"/>
<comment type="similarity">
    <text evidence="3 14">Belongs to the phosphohexose mutase family.</text>
</comment>
<keyword evidence="10" id="KW-0961">Cell wall biogenesis/degradation</keyword>
<dbReference type="Pfam" id="PF02878">
    <property type="entry name" value="PGM_PMM_I"/>
    <property type="match status" value="2"/>
</dbReference>
<dbReference type="Proteomes" id="UP000694867">
    <property type="component" value="Unplaced"/>
</dbReference>
<evidence type="ECO:0000256" key="6">
    <source>
        <dbReference type="ARBA" id="ARBA00022723"/>
    </source>
</evidence>
<feature type="binding site" evidence="16">
    <location>
        <begin position="332"/>
        <end position="334"/>
    </location>
    <ligand>
        <name>substrate</name>
    </ligand>
</feature>
<dbReference type="AlphaFoldDB" id="A0AAJ7SGJ6"/>
<dbReference type="GO" id="GO:0071555">
    <property type="term" value="P:cell wall organization"/>
    <property type="evidence" value="ECO:0007669"/>
    <property type="project" value="UniProtKB-KW"/>
</dbReference>
<dbReference type="SUPFAM" id="SSF55957">
    <property type="entry name" value="Phosphoglucomutase, C-terminal domain"/>
    <property type="match status" value="1"/>
</dbReference>
<evidence type="ECO:0000313" key="22">
    <source>
        <dbReference type="Proteomes" id="UP000694867"/>
    </source>
</evidence>
<comment type="pathway">
    <text evidence="2 14">Nucleotide-sugar biosynthesis; UDP-N-acetyl-alpha-D-glucosamine biosynthesis; N-acetyl-alpha-D-glucosamine 1-phosphate from alpha-D-glucosamine 6-phosphate (route I): step 2/2.</text>
</comment>
<dbReference type="PANTHER" id="PTHR45955">
    <property type="entry name" value="PHOSPHOACETYLGLUCOSAMINE MUTASE"/>
    <property type="match status" value="1"/>
</dbReference>
<evidence type="ECO:0000256" key="1">
    <source>
        <dbReference type="ARBA" id="ARBA00000558"/>
    </source>
</evidence>
<dbReference type="InterPro" id="IPR049022">
    <property type="entry name" value="AMG1_III"/>
</dbReference>
<keyword evidence="9" id="KW-0119">Carbohydrate metabolism</keyword>
<feature type="binding site" evidence="17">
    <location>
        <position position="239"/>
    </location>
    <ligand>
        <name>Mg(2+)</name>
        <dbReference type="ChEBI" id="CHEBI:18420"/>
    </ligand>
</feature>
<evidence type="ECO:0000256" key="7">
    <source>
        <dbReference type="ARBA" id="ARBA00022842"/>
    </source>
</evidence>
<dbReference type="SUPFAM" id="SSF53738">
    <property type="entry name" value="Phosphoglucomutase, first 3 domains"/>
    <property type="match status" value="4"/>
</dbReference>
<evidence type="ECO:0000256" key="2">
    <source>
        <dbReference type="ARBA" id="ARBA00004865"/>
    </source>
</evidence>
<feature type="domain" description="Alpha-D-phosphohexomutase C-terminal" evidence="18">
    <location>
        <begin position="443"/>
        <end position="475"/>
    </location>
</feature>
<dbReference type="InterPro" id="IPR036900">
    <property type="entry name" value="A-D-PHexomutase_C_sf"/>
</dbReference>
<keyword evidence="22" id="KW-1185">Reference proteome</keyword>
<evidence type="ECO:0000256" key="3">
    <source>
        <dbReference type="ARBA" id="ARBA00010231"/>
    </source>
</evidence>
<feature type="binding site" description="via phosphate group" evidence="17">
    <location>
        <position position="27"/>
    </location>
    <ligand>
        <name>Mg(2+)</name>
        <dbReference type="ChEBI" id="CHEBI:18420"/>
    </ligand>
</feature>
<dbReference type="Pfam" id="PF21405">
    <property type="entry name" value="AMG1_II"/>
    <property type="match status" value="1"/>
</dbReference>
<evidence type="ECO:0000256" key="8">
    <source>
        <dbReference type="ARBA" id="ARBA00023235"/>
    </source>
</evidence>
<dbReference type="InterPro" id="IPR049023">
    <property type="entry name" value="AMG1_II"/>
</dbReference>
<evidence type="ECO:0000256" key="12">
    <source>
        <dbReference type="ARBA" id="ARBA00032065"/>
    </source>
</evidence>
<comment type="function">
    <text evidence="14">Catalyzes the conversion of GlcNAc-6-P into GlcNAc-1-P during the synthesis of uridine diphosphate/UDP-GlcNAc, a sugar nucleotide critical to multiple glycosylation pathways including protein N- and O-glycosylation.</text>
</comment>
<proteinExistence type="inferred from homology"/>
<dbReference type="EC" id="5.4.2.3" evidence="4 14"/>
<keyword evidence="5" id="KW-0597">Phosphoprotein</keyword>
<dbReference type="InterPro" id="IPR016657">
    <property type="entry name" value="PAGM"/>
</dbReference>